<dbReference type="NCBIfam" id="TIGR03188">
    <property type="entry name" value="histidine_hisI"/>
    <property type="match status" value="1"/>
</dbReference>
<dbReference type="SUPFAM" id="SSF101386">
    <property type="entry name" value="all-alpha NTP pyrophosphatases"/>
    <property type="match status" value="1"/>
</dbReference>
<evidence type="ECO:0000313" key="11">
    <source>
        <dbReference type="Proteomes" id="UP001155220"/>
    </source>
</evidence>
<dbReference type="Pfam" id="PF01503">
    <property type="entry name" value="PRA-PH"/>
    <property type="match status" value="1"/>
</dbReference>
<evidence type="ECO:0000256" key="5">
    <source>
        <dbReference type="ARBA" id="ARBA00022741"/>
    </source>
</evidence>
<evidence type="ECO:0000256" key="6">
    <source>
        <dbReference type="ARBA" id="ARBA00022801"/>
    </source>
</evidence>
<gene>
    <name evidence="9" type="primary">hisE</name>
    <name evidence="10" type="ORF">MJ956_16855</name>
</gene>
<evidence type="ECO:0000256" key="7">
    <source>
        <dbReference type="ARBA" id="ARBA00022840"/>
    </source>
</evidence>
<evidence type="ECO:0000256" key="2">
    <source>
        <dbReference type="ARBA" id="ARBA00005204"/>
    </source>
</evidence>
<keyword evidence="7 9" id="KW-0067">ATP-binding</keyword>
<dbReference type="GO" id="GO:0004636">
    <property type="term" value="F:phosphoribosyl-ATP diphosphatase activity"/>
    <property type="evidence" value="ECO:0007669"/>
    <property type="project" value="UniProtKB-UniRule"/>
</dbReference>
<evidence type="ECO:0000256" key="3">
    <source>
        <dbReference type="ARBA" id="ARBA00009392"/>
    </source>
</evidence>
<dbReference type="EC" id="3.6.1.31" evidence="9"/>
<proteinExistence type="inferred from homology"/>
<dbReference type="AlphaFoldDB" id="A0A9X2HAG9"/>
<protein>
    <recommendedName>
        <fullName evidence="9">Phosphoribosyl-ATP pyrophosphatase</fullName>
        <shortName evidence="9">PRA-PH</shortName>
        <ecNumber evidence="9">3.6.1.31</ecNumber>
    </recommendedName>
</protein>
<keyword evidence="4 9" id="KW-0028">Amino-acid biosynthesis</keyword>
<dbReference type="CDD" id="cd11534">
    <property type="entry name" value="NTP-PPase_HisIE_like"/>
    <property type="match status" value="1"/>
</dbReference>
<comment type="similarity">
    <text evidence="3 9">Belongs to the PRA-PH family.</text>
</comment>
<keyword evidence="9" id="KW-0963">Cytoplasm</keyword>
<dbReference type="RefSeq" id="WP_253965603.1">
    <property type="nucleotide sequence ID" value="NZ_JALHBS010000106.1"/>
</dbReference>
<dbReference type="Gene3D" id="1.10.287.1080">
    <property type="entry name" value="MazG-like"/>
    <property type="match status" value="1"/>
</dbReference>
<reference evidence="10" key="1">
    <citation type="submission" date="2022-03" db="EMBL/GenBank/DDBJ databases">
        <title>Aurantimonas Liuensis sp. Nov., isolated from the hadal seawater of the Mariana Trench.</title>
        <authorList>
            <person name="Liu R."/>
        </authorList>
    </citation>
    <scope>NUCLEOTIDE SEQUENCE</scope>
    <source>
        <strain evidence="10">LRZ36</strain>
    </source>
</reference>
<organism evidence="10 11">
    <name type="scientific">Aurantimonas marianensis</name>
    <dbReference type="NCBI Taxonomy" id="2920428"/>
    <lineage>
        <taxon>Bacteria</taxon>
        <taxon>Pseudomonadati</taxon>
        <taxon>Pseudomonadota</taxon>
        <taxon>Alphaproteobacteria</taxon>
        <taxon>Hyphomicrobiales</taxon>
        <taxon>Aurantimonadaceae</taxon>
        <taxon>Aurantimonas</taxon>
    </lineage>
</organism>
<dbReference type="PANTHER" id="PTHR42945">
    <property type="entry name" value="HISTIDINE BIOSYNTHESIS BIFUNCTIONAL PROTEIN"/>
    <property type="match status" value="1"/>
</dbReference>
<evidence type="ECO:0000313" key="10">
    <source>
        <dbReference type="EMBL" id="MCP3056803.1"/>
    </source>
</evidence>
<comment type="pathway">
    <text evidence="2 9">Amino-acid biosynthesis; L-histidine biosynthesis; L-histidine from 5-phospho-alpha-D-ribose 1-diphosphate: step 2/9.</text>
</comment>
<comment type="catalytic activity">
    <reaction evidence="1 9">
        <text>1-(5-phospho-beta-D-ribosyl)-ATP + H2O = 1-(5-phospho-beta-D-ribosyl)-5'-AMP + diphosphate + H(+)</text>
        <dbReference type="Rhea" id="RHEA:22828"/>
        <dbReference type="ChEBI" id="CHEBI:15377"/>
        <dbReference type="ChEBI" id="CHEBI:15378"/>
        <dbReference type="ChEBI" id="CHEBI:33019"/>
        <dbReference type="ChEBI" id="CHEBI:59457"/>
        <dbReference type="ChEBI" id="CHEBI:73183"/>
        <dbReference type="EC" id="3.6.1.31"/>
    </reaction>
</comment>
<evidence type="ECO:0000256" key="8">
    <source>
        <dbReference type="ARBA" id="ARBA00023102"/>
    </source>
</evidence>
<accession>A0A9X2HAG9</accession>
<comment type="subcellular location">
    <subcellularLocation>
        <location evidence="9">Cytoplasm</location>
    </subcellularLocation>
</comment>
<dbReference type="GO" id="GO:0000105">
    <property type="term" value="P:L-histidine biosynthetic process"/>
    <property type="evidence" value="ECO:0007669"/>
    <property type="project" value="UniProtKB-UniRule"/>
</dbReference>
<keyword evidence="6 9" id="KW-0378">Hydrolase</keyword>
<keyword evidence="8 9" id="KW-0368">Histidine biosynthesis</keyword>
<evidence type="ECO:0000256" key="9">
    <source>
        <dbReference type="HAMAP-Rule" id="MF_01020"/>
    </source>
</evidence>
<name>A0A9X2HAG9_9HYPH</name>
<dbReference type="HAMAP" id="MF_01020">
    <property type="entry name" value="HisE"/>
    <property type="match status" value="1"/>
</dbReference>
<comment type="caution">
    <text evidence="10">The sequence shown here is derived from an EMBL/GenBank/DDBJ whole genome shotgun (WGS) entry which is preliminary data.</text>
</comment>
<evidence type="ECO:0000256" key="1">
    <source>
        <dbReference type="ARBA" id="ARBA00001460"/>
    </source>
</evidence>
<dbReference type="GO" id="GO:0005524">
    <property type="term" value="F:ATP binding"/>
    <property type="evidence" value="ECO:0007669"/>
    <property type="project" value="UniProtKB-KW"/>
</dbReference>
<dbReference type="InterPro" id="IPR008179">
    <property type="entry name" value="HisE"/>
</dbReference>
<dbReference type="Proteomes" id="UP001155220">
    <property type="component" value="Unassembled WGS sequence"/>
</dbReference>
<keyword evidence="5 9" id="KW-0547">Nucleotide-binding</keyword>
<dbReference type="NCBIfam" id="NF001613">
    <property type="entry name" value="PRK00400.1-5"/>
    <property type="match status" value="1"/>
</dbReference>
<dbReference type="EMBL" id="JALHBS010000106">
    <property type="protein sequence ID" value="MCP3056803.1"/>
    <property type="molecule type" value="Genomic_DNA"/>
</dbReference>
<sequence>MTDFTLADLETIVAARAASEDSGSYTASLAAKGIGHVAKKLGEEATETVIAAVSQDEDRLTSEAADLIYHLVVALHLRHIPLSAVMAELGRRTAQTGLAEKAGRPREPGQANG</sequence>
<dbReference type="InterPro" id="IPR021130">
    <property type="entry name" value="PRib-ATP_PPHydrolase-like"/>
</dbReference>
<keyword evidence="11" id="KW-1185">Reference proteome</keyword>
<dbReference type="PANTHER" id="PTHR42945:SF1">
    <property type="entry name" value="HISTIDINE BIOSYNTHESIS BIFUNCTIONAL PROTEIN HIS7"/>
    <property type="match status" value="1"/>
</dbReference>
<evidence type="ECO:0000256" key="4">
    <source>
        <dbReference type="ARBA" id="ARBA00022605"/>
    </source>
</evidence>
<dbReference type="GO" id="GO:0005737">
    <property type="term" value="C:cytoplasm"/>
    <property type="evidence" value="ECO:0007669"/>
    <property type="project" value="UniProtKB-SubCell"/>
</dbReference>